<evidence type="ECO:0000256" key="1">
    <source>
        <dbReference type="SAM" id="Phobius"/>
    </source>
</evidence>
<proteinExistence type="predicted"/>
<dbReference type="InParanoid" id="A0A0C3FRC8"/>
<keyword evidence="1" id="KW-0472">Membrane</keyword>
<keyword evidence="1" id="KW-0812">Transmembrane</keyword>
<feature type="chain" id="PRO_5002164473" evidence="2">
    <location>
        <begin position="17"/>
        <end position="125"/>
    </location>
</feature>
<protein>
    <submittedName>
        <fullName evidence="3">Uncharacterized protein</fullName>
    </submittedName>
</protein>
<keyword evidence="4" id="KW-1185">Reference proteome</keyword>
<reference evidence="3 4" key="1">
    <citation type="submission" date="2014-04" db="EMBL/GenBank/DDBJ databases">
        <authorList>
            <consortium name="DOE Joint Genome Institute"/>
            <person name="Kuo A."/>
            <person name="Tarkka M."/>
            <person name="Buscot F."/>
            <person name="Kohler A."/>
            <person name="Nagy L.G."/>
            <person name="Floudas D."/>
            <person name="Copeland A."/>
            <person name="Barry K.W."/>
            <person name="Cichocki N."/>
            <person name="Veneault-Fourrey C."/>
            <person name="LaButti K."/>
            <person name="Lindquist E.A."/>
            <person name="Lipzen A."/>
            <person name="Lundell T."/>
            <person name="Morin E."/>
            <person name="Murat C."/>
            <person name="Sun H."/>
            <person name="Tunlid A."/>
            <person name="Henrissat B."/>
            <person name="Grigoriev I.V."/>
            <person name="Hibbett D.S."/>
            <person name="Martin F."/>
            <person name="Nordberg H.P."/>
            <person name="Cantor M.N."/>
            <person name="Hua S.X."/>
        </authorList>
    </citation>
    <scope>NUCLEOTIDE SEQUENCE [LARGE SCALE GENOMIC DNA]</scope>
    <source>
        <strain evidence="3 4">F 1598</strain>
    </source>
</reference>
<organism evidence="3 4">
    <name type="scientific">Piloderma croceum (strain F 1598)</name>
    <dbReference type="NCBI Taxonomy" id="765440"/>
    <lineage>
        <taxon>Eukaryota</taxon>
        <taxon>Fungi</taxon>
        <taxon>Dikarya</taxon>
        <taxon>Basidiomycota</taxon>
        <taxon>Agaricomycotina</taxon>
        <taxon>Agaricomycetes</taxon>
        <taxon>Agaricomycetidae</taxon>
        <taxon>Atheliales</taxon>
        <taxon>Atheliaceae</taxon>
        <taxon>Piloderma</taxon>
    </lineage>
</organism>
<sequence length="125" mass="14582">MSWLILVLNRPRLVTSQAMFAFAAKRRRPPFIGLKGQYVGLCFFCGEQHPQNASSVSRMSSSLTKSLKHWKAERRCLRHVFPFKFVWILLFRLSVPFILFYFCITISRIAIRHDSVSLDQFSLSP</sequence>
<evidence type="ECO:0000313" key="4">
    <source>
        <dbReference type="Proteomes" id="UP000054166"/>
    </source>
</evidence>
<keyword evidence="1" id="KW-1133">Transmembrane helix</keyword>
<dbReference type="EMBL" id="KN832998">
    <property type="protein sequence ID" value="KIM81661.1"/>
    <property type="molecule type" value="Genomic_DNA"/>
</dbReference>
<gene>
    <name evidence="3" type="ORF">PILCRDRAFT_498696</name>
</gene>
<keyword evidence="2" id="KW-0732">Signal</keyword>
<name>A0A0C3FRC8_PILCF</name>
<feature type="signal peptide" evidence="2">
    <location>
        <begin position="1"/>
        <end position="16"/>
    </location>
</feature>
<evidence type="ECO:0000256" key="2">
    <source>
        <dbReference type="SAM" id="SignalP"/>
    </source>
</evidence>
<feature type="transmembrane region" description="Helical" evidence="1">
    <location>
        <begin position="85"/>
        <end position="104"/>
    </location>
</feature>
<evidence type="ECO:0000313" key="3">
    <source>
        <dbReference type="EMBL" id="KIM81661.1"/>
    </source>
</evidence>
<dbReference type="Proteomes" id="UP000054166">
    <property type="component" value="Unassembled WGS sequence"/>
</dbReference>
<reference evidence="4" key="2">
    <citation type="submission" date="2015-01" db="EMBL/GenBank/DDBJ databases">
        <title>Evolutionary Origins and Diversification of the Mycorrhizal Mutualists.</title>
        <authorList>
            <consortium name="DOE Joint Genome Institute"/>
            <consortium name="Mycorrhizal Genomics Consortium"/>
            <person name="Kohler A."/>
            <person name="Kuo A."/>
            <person name="Nagy L.G."/>
            <person name="Floudas D."/>
            <person name="Copeland A."/>
            <person name="Barry K.W."/>
            <person name="Cichocki N."/>
            <person name="Veneault-Fourrey C."/>
            <person name="LaButti K."/>
            <person name="Lindquist E.A."/>
            <person name="Lipzen A."/>
            <person name="Lundell T."/>
            <person name="Morin E."/>
            <person name="Murat C."/>
            <person name="Riley R."/>
            <person name="Ohm R."/>
            <person name="Sun H."/>
            <person name="Tunlid A."/>
            <person name="Henrissat B."/>
            <person name="Grigoriev I.V."/>
            <person name="Hibbett D.S."/>
            <person name="Martin F."/>
        </authorList>
    </citation>
    <scope>NUCLEOTIDE SEQUENCE [LARGE SCALE GENOMIC DNA]</scope>
    <source>
        <strain evidence="4">F 1598</strain>
    </source>
</reference>
<dbReference type="AlphaFoldDB" id="A0A0C3FRC8"/>
<dbReference type="HOGENOM" id="CLU_1993483_0_0_1"/>
<accession>A0A0C3FRC8</accession>